<dbReference type="AlphaFoldDB" id="A0A9N9XY91"/>
<comment type="caution">
    <text evidence="2">The sequence shown here is derived from an EMBL/GenBank/DDBJ whole genome shotgun (WGS) entry which is preliminary data.</text>
</comment>
<proteinExistence type="predicted"/>
<dbReference type="OrthoDB" id="10380642at2759"/>
<name>A0A9N9XY91_9HYPO</name>
<organism evidence="2 3">
    <name type="scientific">Clonostachys byssicola</name>
    <dbReference type="NCBI Taxonomy" id="160290"/>
    <lineage>
        <taxon>Eukaryota</taxon>
        <taxon>Fungi</taxon>
        <taxon>Dikarya</taxon>
        <taxon>Ascomycota</taxon>
        <taxon>Pezizomycotina</taxon>
        <taxon>Sordariomycetes</taxon>
        <taxon>Hypocreomycetidae</taxon>
        <taxon>Hypocreales</taxon>
        <taxon>Bionectriaceae</taxon>
        <taxon>Clonostachys</taxon>
    </lineage>
</organism>
<dbReference type="Proteomes" id="UP000754883">
    <property type="component" value="Unassembled WGS sequence"/>
</dbReference>
<reference evidence="2 3" key="2">
    <citation type="submission" date="2021-10" db="EMBL/GenBank/DDBJ databases">
        <authorList>
            <person name="Piombo E."/>
        </authorList>
    </citation>
    <scope>NUCLEOTIDE SEQUENCE [LARGE SCALE GENOMIC DNA]</scope>
</reference>
<feature type="signal peptide" evidence="1">
    <location>
        <begin position="1"/>
        <end position="25"/>
    </location>
</feature>
<gene>
    <name evidence="2" type="ORF">CBYS24578_00000967</name>
</gene>
<protein>
    <submittedName>
        <fullName evidence="2">Uncharacterized protein</fullName>
    </submittedName>
</protein>
<keyword evidence="1" id="KW-0732">Signal</keyword>
<reference evidence="3" key="1">
    <citation type="submission" date="2019-06" db="EMBL/GenBank/DDBJ databases">
        <authorList>
            <person name="Broberg M."/>
        </authorList>
    </citation>
    <scope>NUCLEOTIDE SEQUENCE [LARGE SCALE GENOMIC DNA]</scope>
</reference>
<evidence type="ECO:0000256" key="1">
    <source>
        <dbReference type="SAM" id="SignalP"/>
    </source>
</evidence>
<feature type="chain" id="PRO_5040156446" evidence="1">
    <location>
        <begin position="26"/>
        <end position="104"/>
    </location>
</feature>
<accession>A0A9N9XY91</accession>
<keyword evidence="3" id="KW-1185">Reference proteome</keyword>
<sequence>MDLHILGPFCLSFSWIFGASQPGNARNTIIIIAHTQEAGMSTRVFRISEDLNTSKDLIQGATPDANGSHLTGFSSWNEEAPEMNRAARLYDPGHGFGSSTCDMS</sequence>
<dbReference type="EMBL" id="CABFNO020001240">
    <property type="protein sequence ID" value="CAG9972291.1"/>
    <property type="molecule type" value="Genomic_DNA"/>
</dbReference>
<evidence type="ECO:0000313" key="2">
    <source>
        <dbReference type="EMBL" id="CAG9972291.1"/>
    </source>
</evidence>
<evidence type="ECO:0000313" key="3">
    <source>
        <dbReference type="Proteomes" id="UP000754883"/>
    </source>
</evidence>